<accession>A0A919S3J5</accession>
<dbReference type="EMBL" id="BOQL01000001">
    <property type="protein sequence ID" value="GIM62919.1"/>
    <property type="molecule type" value="Genomic_DNA"/>
</dbReference>
<evidence type="ECO:0000313" key="3">
    <source>
        <dbReference type="Proteomes" id="UP000681340"/>
    </source>
</evidence>
<sequence>MSSNDRRDLDLQLRAAATPVAPGRVRQTSAQALLEHIVTVPRTAEGAAVPAARRSHRTRWALAGAAAVAVTGAALVVPGLGGGDQAYASWTATPAALATGDTRELSQECVREKLQPQYGYTPAELAAAKMVLGERRGDYSYLSIATPRWTATCFRDKAGDVHQGSIMEAPVTDAALGRKGVEMQGWSQLKTSEGYARLMSGHLGSEVVAVDVVLPGGKKVQATVKDRYFVAWYPEAVDAPGGTTLTLRLADGSTVAGLAARDLHEAPELD</sequence>
<keyword evidence="1" id="KW-1133">Transmembrane helix</keyword>
<keyword evidence="3" id="KW-1185">Reference proteome</keyword>
<keyword evidence="1" id="KW-0812">Transmembrane</keyword>
<evidence type="ECO:0000256" key="1">
    <source>
        <dbReference type="SAM" id="Phobius"/>
    </source>
</evidence>
<reference evidence="2" key="1">
    <citation type="submission" date="2021-03" db="EMBL/GenBank/DDBJ databases">
        <title>Whole genome shotgun sequence of Actinoplanes auranticolor NBRC 12245.</title>
        <authorList>
            <person name="Komaki H."/>
            <person name="Tamura T."/>
        </authorList>
    </citation>
    <scope>NUCLEOTIDE SEQUENCE</scope>
    <source>
        <strain evidence="2">NBRC 12245</strain>
    </source>
</reference>
<evidence type="ECO:0000313" key="2">
    <source>
        <dbReference type="EMBL" id="GIM62919.1"/>
    </source>
</evidence>
<dbReference type="Proteomes" id="UP000681340">
    <property type="component" value="Unassembled WGS sequence"/>
</dbReference>
<feature type="transmembrane region" description="Helical" evidence="1">
    <location>
        <begin position="60"/>
        <end position="81"/>
    </location>
</feature>
<gene>
    <name evidence="2" type="ORF">Aau02nite_00690</name>
</gene>
<proteinExistence type="predicted"/>
<dbReference type="RefSeq" id="WP_212986234.1">
    <property type="nucleotide sequence ID" value="NZ_BAABEA010000029.1"/>
</dbReference>
<keyword evidence="1" id="KW-0472">Membrane</keyword>
<protein>
    <submittedName>
        <fullName evidence="2">Uncharacterized protein</fullName>
    </submittedName>
</protein>
<organism evidence="2 3">
    <name type="scientific">Actinoplanes auranticolor</name>
    <dbReference type="NCBI Taxonomy" id="47988"/>
    <lineage>
        <taxon>Bacteria</taxon>
        <taxon>Bacillati</taxon>
        <taxon>Actinomycetota</taxon>
        <taxon>Actinomycetes</taxon>
        <taxon>Micromonosporales</taxon>
        <taxon>Micromonosporaceae</taxon>
        <taxon>Actinoplanes</taxon>
    </lineage>
</organism>
<comment type="caution">
    <text evidence="2">The sequence shown here is derived from an EMBL/GenBank/DDBJ whole genome shotgun (WGS) entry which is preliminary data.</text>
</comment>
<name>A0A919S3J5_9ACTN</name>
<dbReference type="AlphaFoldDB" id="A0A919S3J5"/>